<dbReference type="GeneID" id="19523875"/>
<reference evidence="2" key="1">
    <citation type="journal article" date="2014" name="Genome Biol. Evol.">
        <title>Analyses of charophyte chloroplast genomes help characterize the ancestral chloroplast genome of land plants.</title>
        <authorList>
            <person name="Civan P."/>
            <person name="Foster P.G."/>
            <person name="Embley M.T."/>
            <person name="Seneca A."/>
            <person name="Cox C.J."/>
        </authorList>
    </citation>
    <scope>NUCLEOTIDE SEQUENCE</scope>
</reference>
<feature type="transmembrane region" description="Helical" evidence="1">
    <location>
        <begin position="137"/>
        <end position="157"/>
    </location>
</feature>
<keyword evidence="1" id="KW-0812">Transmembrane</keyword>
<sequence>MSLATMLIMSLTATNAKIQVKGLVRKSQDSIRKENASRLSDIVSNAELIKYSNRAVQKASKTAFQLSNYLILNKLFGSVRAQMLQQPSTRIFEYAFKAKFPASQESTSLIYPRAHMYPIIEQEAWAIYKGKNNIHRISFIFLWISGFIAVLNVWPFFKTHPFNQRFIPETLLTRKKSTLYQFDKRIERVWDERFTFSLYKKVKINSTLLNLFSITSIENSIFSNLLNSVSINNILQTNSNVYINNKKELKNYIKVSKKVLNNYKLNNKVKEIQLQFINQFFVNCWGQFLNKDVPICIKRIILFSQKVTQQIVITAKILFNNIGNLVMNIERFIKNKENNITQFLLIRINFLIQFISQTLNKLIRPYNLPIQAILLNWKNQFQQLQKIIDFSFVKDFSNPNQIKKVTFKTYFWKTKVVKNNIKFKEQIEDILHILKHKIFIYLAKISLIFFRIKKDLIFKNRSTKRVIVPFHLDLNNVKGKMDANQLYTIYHRWDYKNKILKSISQIQIKKENKYLFQRYYKVRLAIKKLNQTTYKYLQTVFSILSNQLLQNLQIIALLINQKKDKQIALHIESFFENEKEIHSSIKLYKELSYL</sequence>
<keyword evidence="1" id="KW-1133">Transmembrane helix</keyword>
<dbReference type="RefSeq" id="YP_009033580.1">
    <property type="nucleotide sequence ID" value="NC_024167.1"/>
</dbReference>
<evidence type="ECO:0000256" key="1">
    <source>
        <dbReference type="SAM" id="Phobius"/>
    </source>
</evidence>
<dbReference type="EMBL" id="KJ461680">
    <property type="protein sequence ID" value="AHZ10962.1"/>
    <property type="molecule type" value="Genomic_DNA"/>
</dbReference>
<dbReference type="AlphaFoldDB" id="A0A024B3G9"/>
<evidence type="ECO:0008006" key="3">
    <source>
        <dbReference type="Google" id="ProtNLM"/>
    </source>
</evidence>
<protein>
    <recommendedName>
        <fullName evidence="3">Transmembrane protein</fullName>
    </recommendedName>
</protein>
<geneLocation type="chloroplast" evidence="2"/>
<proteinExistence type="predicted"/>
<keyword evidence="1" id="KW-0472">Membrane</keyword>
<keyword evidence="2" id="KW-0934">Plastid</keyword>
<gene>
    <name evidence="2" type="primary">orf594</name>
</gene>
<organism evidence="2">
    <name type="scientific">Klebsormidium flaccidum</name>
    <name type="common">Filamentous green alga</name>
    <name type="synonym">Ulothrix flaccida</name>
    <dbReference type="NCBI Taxonomy" id="3175"/>
    <lineage>
        <taxon>Eukaryota</taxon>
        <taxon>Viridiplantae</taxon>
        <taxon>Streptophyta</taxon>
        <taxon>Klebsormidiophyceae</taxon>
        <taxon>Klebsormidiales</taxon>
        <taxon>Klebsormidiaceae</taxon>
        <taxon>Klebsormidium</taxon>
    </lineage>
</organism>
<evidence type="ECO:0000313" key="2">
    <source>
        <dbReference type="EMBL" id="AHZ10962.1"/>
    </source>
</evidence>
<accession>A0A024B3G9</accession>
<name>A0A024B3G9_KLEFL</name>
<keyword evidence="2" id="KW-0150">Chloroplast</keyword>